<evidence type="ECO:0000259" key="2">
    <source>
        <dbReference type="PROSITE" id="PS50076"/>
    </source>
</evidence>
<proteinExistence type="predicted"/>
<dbReference type="CDD" id="cd06257">
    <property type="entry name" value="DnaJ"/>
    <property type="match status" value="1"/>
</dbReference>
<dbReference type="Pfam" id="PF00226">
    <property type="entry name" value="DnaJ"/>
    <property type="match status" value="1"/>
</dbReference>
<comment type="caution">
    <text evidence="3">The sequence shown here is derived from an EMBL/GenBank/DDBJ whole genome shotgun (WGS) entry which is preliminary data.</text>
</comment>
<dbReference type="AlphaFoldDB" id="F9W779"/>
<feature type="compositionally biased region" description="Low complexity" evidence="1">
    <location>
        <begin position="221"/>
        <end position="243"/>
    </location>
</feature>
<dbReference type="PROSITE" id="PS50076">
    <property type="entry name" value="DNAJ_2"/>
    <property type="match status" value="1"/>
</dbReference>
<dbReference type="VEuPathDB" id="TriTrypDB:TcIL3000_0_38600"/>
<gene>
    <name evidence="3" type="ORF">TCIL3000_0_38600</name>
</gene>
<dbReference type="SUPFAM" id="SSF46565">
    <property type="entry name" value="Chaperone J-domain"/>
    <property type="match status" value="1"/>
</dbReference>
<dbReference type="InterPro" id="IPR036869">
    <property type="entry name" value="J_dom_sf"/>
</dbReference>
<dbReference type="InterPro" id="IPR001623">
    <property type="entry name" value="DnaJ_domain"/>
</dbReference>
<evidence type="ECO:0000313" key="4">
    <source>
        <dbReference type="Proteomes" id="UP000000702"/>
    </source>
</evidence>
<dbReference type="PRINTS" id="PR00625">
    <property type="entry name" value="JDOMAIN"/>
</dbReference>
<evidence type="ECO:0000256" key="1">
    <source>
        <dbReference type="SAM" id="MobiDB-lite"/>
    </source>
</evidence>
<dbReference type="OMA" id="ATHPDRC"/>
<keyword evidence="4" id="KW-1185">Reference proteome</keyword>
<dbReference type="EMBL" id="CAEQ01000993">
    <property type="protein sequence ID" value="CCD13044.1"/>
    <property type="molecule type" value="Genomic_DNA"/>
</dbReference>
<feature type="compositionally biased region" description="Basic and acidic residues" evidence="1">
    <location>
        <begin position="106"/>
        <end position="131"/>
    </location>
</feature>
<protein>
    <submittedName>
        <fullName evidence="3">WGS project CAEQ00000000 data, annotated contig 1577</fullName>
    </submittedName>
</protein>
<evidence type="ECO:0000313" key="3">
    <source>
        <dbReference type="EMBL" id="CCD13044.1"/>
    </source>
</evidence>
<feature type="domain" description="J" evidence="2">
    <location>
        <begin position="13"/>
        <end position="75"/>
    </location>
</feature>
<dbReference type="Proteomes" id="UP000000702">
    <property type="component" value="Unassembled WGS sequence"/>
</dbReference>
<feature type="region of interest" description="Disordered" evidence="1">
    <location>
        <begin position="106"/>
        <end position="251"/>
    </location>
</feature>
<accession>F9W779</accession>
<reference evidence="3 4" key="2">
    <citation type="journal article" date="2012" name="Proc. Natl. Acad. Sci. U.S.A.">
        <title>Antigenic diversity is generated by distinct evolutionary mechanisms in African trypanosome species.</title>
        <authorList>
            <person name="Jackson A.P."/>
            <person name="Berry A."/>
            <person name="Aslett M."/>
            <person name="Allison H.C."/>
            <person name="Burton P."/>
            <person name="Vavrova-Anderson J."/>
            <person name="Brown R."/>
            <person name="Browne H."/>
            <person name="Corton N."/>
            <person name="Hauser H."/>
            <person name="Gamble J."/>
            <person name="Gilderthorp R."/>
            <person name="Marcello L."/>
            <person name="McQuillan J."/>
            <person name="Otto T.D."/>
            <person name="Quail M.A."/>
            <person name="Sanders M.J."/>
            <person name="van Tonder A."/>
            <person name="Ginger M.L."/>
            <person name="Field M.C."/>
            <person name="Barry J.D."/>
            <person name="Hertz-Fowler C."/>
            <person name="Berriman M."/>
        </authorList>
    </citation>
    <scope>NUCLEOTIDE SEQUENCE [LARGE SCALE GENOMIC DNA]</scope>
    <source>
        <strain evidence="3 4">IL3000</strain>
    </source>
</reference>
<organism evidence="3 4">
    <name type="scientific">Trypanosoma congolense (strain IL3000)</name>
    <dbReference type="NCBI Taxonomy" id="1068625"/>
    <lineage>
        <taxon>Eukaryota</taxon>
        <taxon>Discoba</taxon>
        <taxon>Euglenozoa</taxon>
        <taxon>Kinetoplastea</taxon>
        <taxon>Metakinetoplastina</taxon>
        <taxon>Trypanosomatida</taxon>
        <taxon>Trypanosomatidae</taxon>
        <taxon>Trypanosoma</taxon>
        <taxon>Nannomonas</taxon>
    </lineage>
</organism>
<dbReference type="Gene3D" id="1.10.287.110">
    <property type="entry name" value="DnaJ domain"/>
    <property type="match status" value="1"/>
</dbReference>
<name>F9W779_TRYCI</name>
<reference evidence="4" key="1">
    <citation type="submission" date="2011-07" db="EMBL/GenBank/DDBJ databases">
        <title>Divergent evolution of antigenic variation in African trypanosomes.</title>
        <authorList>
            <person name="Jackson A.P."/>
            <person name="Berry A."/>
            <person name="Allison H.C."/>
            <person name="Burton P."/>
            <person name="Anderson J."/>
            <person name="Aslett M."/>
            <person name="Brown R."/>
            <person name="Corton N."/>
            <person name="Harris D."/>
            <person name="Hauser H."/>
            <person name="Gamble J."/>
            <person name="Gilderthorp R."/>
            <person name="McQuillan J."/>
            <person name="Quail M.A."/>
            <person name="Sanders M."/>
            <person name="Van Tonder A."/>
            <person name="Ginger M.L."/>
            <person name="Donelson J.E."/>
            <person name="Field M.C."/>
            <person name="Barry J.D."/>
            <person name="Berriman M."/>
            <person name="Hertz-Fowler C."/>
        </authorList>
    </citation>
    <scope>NUCLEOTIDE SEQUENCE [LARGE SCALE GENOMIC DNA]</scope>
    <source>
        <strain evidence="4">IL3000</strain>
    </source>
</reference>
<feature type="compositionally biased region" description="Basic residues" evidence="1">
    <location>
        <begin position="165"/>
        <end position="181"/>
    </location>
</feature>
<sequence length="346" mass="38413">MVIHARPSEKIVSAWRILGLHANPTYSEVRAAYRRLAVATHPDRSNEPGTKERFQKLHAAYEEAIENCKHMDISGDCGINGDIDGFDWRAAVARVRTEWRKRYGMEPDAMERPGKRQKEAEGTAKKSREQMSKAPRTGKMATAPLLASKKGAKSPTHSSTERNQKRAKSRRKLASNSHSKHRPDAAPPSGPKVAGGRMHHSTPSLKPPTSKGKSLAAPRNGAAAVGKQKKAAASSGSKSTSASPIREVRKHSQITVNRRRCLLTSNDKVLCRLMASEATRRLLVCTHERRMWRLIGQMIAETRLRCAIMQLEDAAWRSITGQLHHGPGWTHKCHKDICKIATRCTV</sequence>
<dbReference type="SMART" id="SM00271">
    <property type="entry name" value="DnaJ"/>
    <property type="match status" value="1"/>
</dbReference>